<protein>
    <submittedName>
        <fullName evidence="1">Uncharacterized protein</fullName>
    </submittedName>
</protein>
<gene>
    <name evidence="1" type="ORF">LOAG_10549</name>
</gene>
<dbReference type="GeneID" id="9947994"/>
<dbReference type="InParanoid" id="A0A1S0TQ89"/>
<organism evidence="1">
    <name type="scientific">Loa loa</name>
    <name type="common">Eye worm</name>
    <name type="synonym">Filaria loa</name>
    <dbReference type="NCBI Taxonomy" id="7209"/>
    <lineage>
        <taxon>Eukaryota</taxon>
        <taxon>Metazoa</taxon>
        <taxon>Ecdysozoa</taxon>
        <taxon>Nematoda</taxon>
        <taxon>Chromadorea</taxon>
        <taxon>Rhabditida</taxon>
        <taxon>Spirurina</taxon>
        <taxon>Spiruromorpha</taxon>
        <taxon>Filarioidea</taxon>
        <taxon>Onchocercidae</taxon>
        <taxon>Loa</taxon>
    </lineage>
</organism>
<dbReference type="RefSeq" id="XP_003146121.1">
    <property type="nucleotide sequence ID" value="XM_003146073.1"/>
</dbReference>
<sequence length="128" mass="14107">MFDALDNNLQQNLLEVIPNDADHKPKPQRFQDFLKVLQISNRLNFKVTPSLIPSTGMSVVEPTVSKSTGISGVSPTLIQNLSSISEPKLESQIPQKISAVSMLPQQQQQPLPGNSIVRFATVLIIFNN</sequence>
<dbReference type="KEGG" id="loa:LOAG_10549"/>
<accession>A0A1S0TQ89</accession>
<evidence type="ECO:0000313" key="1">
    <source>
        <dbReference type="EMBL" id="EFO17950.1"/>
    </source>
</evidence>
<dbReference type="AlphaFoldDB" id="A0A1S0TQ89"/>
<dbReference type="OrthoDB" id="10567790at2759"/>
<reference evidence="1" key="1">
    <citation type="submission" date="2012-04" db="EMBL/GenBank/DDBJ databases">
        <title>The Genome Sequence of Loa loa.</title>
        <authorList>
            <consortium name="The Broad Institute Genome Sequencing Platform"/>
            <consortium name="Broad Institute Genome Sequencing Center for Infectious Disease"/>
            <person name="Nutman T.B."/>
            <person name="Fink D.L."/>
            <person name="Russ C."/>
            <person name="Young S."/>
            <person name="Zeng Q."/>
            <person name="Gargeya S."/>
            <person name="Alvarado L."/>
            <person name="Berlin A."/>
            <person name="Chapman S.B."/>
            <person name="Chen Z."/>
            <person name="Freedman E."/>
            <person name="Gellesch M."/>
            <person name="Goldberg J."/>
            <person name="Griggs A."/>
            <person name="Gujja S."/>
            <person name="Heilman E.R."/>
            <person name="Heiman D."/>
            <person name="Howarth C."/>
            <person name="Mehta T."/>
            <person name="Neiman D."/>
            <person name="Pearson M."/>
            <person name="Roberts A."/>
            <person name="Saif S."/>
            <person name="Shea T."/>
            <person name="Shenoy N."/>
            <person name="Sisk P."/>
            <person name="Stolte C."/>
            <person name="Sykes S."/>
            <person name="White J."/>
            <person name="Yandava C."/>
            <person name="Haas B."/>
            <person name="Henn M.R."/>
            <person name="Nusbaum C."/>
            <person name="Birren B."/>
        </authorList>
    </citation>
    <scope>NUCLEOTIDE SEQUENCE [LARGE SCALE GENOMIC DNA]</scope>
</reference>
<dbReference type="EMBL" id="JH712265">
    <property type="protein sequence ID" value="EFO17950.1"/>
    <property type="molecule type" value="Genomic_DNA"/>
</dbReference>
<dbReference type="CTD" id="9947994"/>
<proteinExistence type="predicted"/>
<name>A0A1S0TQ89_LOALO</name>